<proteinExistence type="predicted"/>
<dbReference type="Proteomes" id="UP001642360">
    <property type="component" value="Unassembled WGS sequence"/>
</dbReference>
<sequence length="107" mass="11495">MPATPFFYLHSAQSHGNNKGLEKVKNLVTKTGVPSTTTSPHESLQRGNWVKLICGANFEDVVDIRNLSLVYTLAGVDYIDCAADASVVSLVNEGIEAAIGIVPVRRP</sequence>
<reference evidence="1 2" key="1">
    <citation type="submission" date="2024-02" db="EMBL/GenBank/DDBJ databases">
        <authorList>
            <person name="Vignale AGUSTIN F."/>
            <person name="Sosa J E."/>
            <person name="Modenutti C."/>
        </authorList>
    </citation>
    <scope>NUCLEOTIDE SEQUENCE [LARGE SCALE GENOMIC DNA]</scope>
</reference>
<name>A0ABC8SK04_9AQUA</name>
<protein>
    <submittedName>
        <fullName evidence="1">Uncharacterized protein</fullName>
    </submittedName>
</protein>
<comment type="caution">
    <text evidence="1">The sequence shown here is derived from an EMBL/GenBank/DDBJ whole genome shotgun (WGS) entry which is preliminary data.</text>
</comment>
<organism evidence="1 2">
    <name type="scientific">Ilex paraguariensis</name>
    <name type="common">yerba mate</name>
    <dbReference type="NCBI Taxonomy" id="185542"/>
    <lineage>
        <taxon>Eukaryota</taxon>
        <taxon>Viridiplantae</taxon>
        <taxon>Streptophyta</taxon>
        <taxon>Embryophyta</taxon>
        <taxon>Tracheophyta</taxon>
        <taxon>Spermatophyta</taxon>
        <taxon>Magnoliopsida</taxon>
        <taxon>eudicotyledons</taxon>
        <taxon>Gunneridae</taxon>
        <taxon>Pentapetalae</taxon>
        <taxon>asterids</taxon>
        <taxon>campanulids</taxon>
        <taxon>Aquifoliales</taxon>
        <taxon>Aquifoliaceae</taxon>
        <taxon>Ilex</taxon>
    </lineage>
</organism>
<dbReference type="AlphaFoldDB" id="A0ABC8SK04"/>
<gene>
    <name evidence="1" type="ORF">ILEXP_LOCUS23273</name>
</gene>
<dbReference type="EMBL" id="CAUOFW020002602">
    <property type="protein sequence ID" value="CAK9154917.1"/>
    <property type="molecule type" value="Genomic_DNA"/>
</dbReference>
<evidence type="ECO:0000313" key="1">
    <source>
        <dbReference type="EMBL" id="CAK9154917.1"/>
    </source>
</evidence>
<evidence type="ECO:0000313" key="2">
    <source>
        <dbReference type="Proteomes" id="UP001642360"/>
    </source>
</evidence>
<accession>A0ABC8SK04</accession>
<keyword evidence="2" id="KW-1185">Reference proteome</keyword>